<evidence type="ECO:0000256" key="2">
    <source>
        <dbReference type="ARBA" id="ARBA00022517"/>
    </source>
</evidence>
<dbReference type="InterPro" id="IPR030378">
    <property type="entry name" value="G_CP_dom"/>
</dbReference>
<dbReference type="Gene3D" id="2.40.50.140">
    <property type="entry name" value="Nucleic acid-binding proteins"/>
    <property type="match status" value="1"/>
</dbReference>
<feature type="binding site" evidence="10">
    <location>
        <position position="284"/>
    </location>
    <ligand>
        <name>Zn(2+)</name>
        <dbReference type="ChEBI" id="CHEBI:29105"/>
    </ligand>
</feature>
<evidence type="ECO:0000256" key="8">
    <source>
        <dbReference type="ARBA" id="ARBA00022884"/>
    </source>
</evidence>
<evidence type="ECO:0000256" key="7">
    <source>
        <dbReference type="ARBA" id="ARBA00022833"/>
    </source>
</evidence>
<dbReference type="InterPro" id="IPR031944">
    <property type="entry name" value="RsgA_N"/>
</dbReference>
<dbReference type="CDD" id="cd01854">
    <property type="entry name" value="YjeQ_EngC"/>
    <property type="match status" value="1"/>
</dbReference>
<comment type="cofactor">
    <cofactor evidence="10">
        <name>Zn(2+)</name>
        <dbReference type="ChEBI" id="CHEBI:29105"/>
    </cofactor>
    <text evidence="10">Binds 1 zinc ion per subunit.</text>
</comment>
<comment type="subunit">
    <text evidence="10">Monomer. Associates with 30S ribosomal subunit, binds 16S rRNA.</text>
</comment>
<evidence type="ECO:0000256" key="9">
    <source>
        <dbReference type="ARBA" id="ARBA00023134"/>
    </source>
</evidence>
<feature type="binding site" evidence="10">
    <location>
        <begin position="135"/>
        <end position="138"/>
    </location>
    <ligand>
        <name>GTP</name>
        <dbReference type="ChEBI" id="CHEBI:37565"/>
    </ligand>
</feature>
<comment type="function">
    <text evidence="10">One of several proteins that assist in the late maturation steps of the functional core of the 30S ribosomal subunit. Helps release RbfA from mature subunits. May play a role in the assembly of ribosomal proteins into the subunit. Circularly permuted GTPase that catalyzes slow GTP hydrolysis, GTPase activity is stimulated by the 30S ribosomal subunit.</text>
</comment>
<evidence type="ECO:0000313" key="13">
    <source>
        <dbReference type="EMBL" id="SIO42988.1"/>
    </source>
</evidence>
<dbReference type="HAMAP" id="MF_01820">
    <property type="entry name" value="GTPase_RsgA"/>
    <property type="match status" value="1"/>
</dbReference>
<evidence type="ECO:0000256" key="10">
    <source>
        <dbReference type="HAMAP-Rule" id="MF_01820"/>
    </source>
</evidence>
<feature type="domain" description="CP-type G" evidence="12">
    <location>
        <begin position="86"/>
        <end position="247"/>
    </location>
</feature>
<dbReference type="InterPro" id="IPR012340">
    <property type="entry name" value="NA-bd_OB-fold"/>
</dbReference>
<keyword evidence="6 10" id="KW-0378">Hydrolase</keyword>
<accession>A0A1N6JF36</accession>
<sequence length="315" mass="35090">MAYLYAVQATIYKSTGSWYAAKTEAGDFLQARIKGIFKKDDDITSTNPIAVGDEVTLSLEQDEEAAAMITGISDRKNYIVRASPHGKHKKHIVAANLDQAVLVCTVKEPRTSQGFIDRFLVTAAAYHIPAVLIFNKMDVYKDKEMEKFEHWKTVYESMGYQVLLTAAGAGAGMEEVQAMLHHKTSLISGHSGVGKSTIINRLLPDLKLKTKNVSGWSGKGLHTTTFAEMFDLPDGGRLIDTPGVREFGIVDIPKTELSQYFLDMRPFLPNCQFNNCQHLDEPDCAVKDAVEAGILDMERYLSYVAIWHTIEDKSY</sequence>
<keyword evidence="1 10" id="KW-0963">Cytoplasm</keyword>
<keyword evidence="8 10" id="KW-0694">RNA-binding</keyword>
<evidence type="ECO:0000259" key="11">
    <source>
        <dbReference type="PROSITE" id="PS50936"/>
    </source>
</evidence>
<dbReference type="Pfam" id="PF03193">
    <property type="entry name" value="RsgA_GTPase"/>
    <property type="match status" value="1"/>
</dbReference>
<dbReference type="Gene3D" id="1.10.40.50">
    <property type="entry name" value="Probable gtpase engc, domain 3"/>
    <property type="match status" value="1"/>
</dbReference>
<dbReference type="PANTHER" id="PTHR32120">
    <property type="entry name" value="SMALL RIBOSOMAL SUBUNIT BIOGENESIS GTPASE RSGA"/>
    <property type="match status" value="1"/>
</dbReference>
<dbReference type="GO" id="GO:0003924">
    <property type="term" value="F:GTPase activity"/>
    <property type="evidence" value="ECO:0007669"/>
    <property type="project" value="UniProtKB-UniRule"/>
</dbReference>
<reference evidence="13 14" key="1">
    <citation type="submission" date="2016-11" db="EMBL/GenBank/DDBJ databases">
        <authorList>
            <person name="Jaros S."/>
            <person name="Januszkiewicz K."/>
            <person name="Wedrychowicz H."/>
        </authorList>
    </citation>
    <scope>NUCLEOTIDE SEQUENCE [LARGE SCALE GENOMIC DNA]</scope>
    <source>
        <strain evidence="13 14">DSM 24787</strain>
    </source>
</reference>
<protein>
    <recommendedName>
        <fullName evidence="10">Small ribosomal subunit biogenesis GTPase RsgA</fullName>
        <ecNumber evidence="10">3.6.1.-</ecNumber>
    </recommendedName>
</protein>
<keyword evidence="9 10" id="KW-0342">GTP-binding</keyword>
<dbReference type="PROSITE" id="PS50936">
    <property type="entry name" value="ENGC_GTPASE"/>
    <property type="match status" value="1"/>
</dbReference>
<dbReference type="SUPFAM" id="SSF52540">
    <property type="entry name" value="P-loop containing nucleoside triphosphate hydrolases"/>
    <property type="match status" value="1"/>
</dbReference>
<feature type="binding site" evidence="10">
    <location>
        <begin position="189"/>
        <end position="197"/>
    </location>
    <ligand>
        <name>GTP</name>
        <dbReference type="ChEBI" id="CHEBI:37565"/>
    </ligand>
</feature>
<evidence type="ECO:0000256" key="5">
    <source>
        <dbReference type="ARBA" id="ARBA00022741"/>
    </source>
</evidence>
<dbReference type="PROSITE" id="PS51721">
    <property type="entry name" value="G_CP"/>
    <property type="match status" value="1"/>
</dbReference>
<dbReference type="InterPro" id="IPR010914">
    <property type="entry name" value="RsgA_GTPase_dom"/>
</dbReference>
<evidence type="ECO:0000256" key="3">
    <source>
        <dbReference type="ARBA" id="ARBA00022723"/>
    </source>
</evidence>
<evidence type="ECO:0000313" key="14">
    <source>
        <dbReference type="Proteomes" id="UP000185003"/>
    </source>
</evidence>
<dbReference type="Gene3D" id="3.40.50.300">
    <property type="entry name" value="P-loop containing nucleotide triphosphate hydrolases"/>
    <property type="match status" value="1"/>
</dbReference>
<dbReference type="STRING" id="536979.SAMN04488055_3955"/>
<evidence type="ECO:0000256" key="4">
    <source>
        <dbReference type="ARBA" id="ARBA00022730"/>
    </source>
</evidence>
<dbReference type="Pfam" id="PF16745">
    <property type="entry name" value="RsgA_N"/>
    <property type="match status" value="1"/>
</dbReference>
<feature type="binding site" evidence="10">
    <location>
        <position position="278"/>
    </location>
    <ligand>
        <name>Zn(2+)</name>
        <dbReference type="ChEBI" id="CHEBI:29105"/>
    </ligand>
</feature>
<dbReference type="CDD" id="cd04466">
    <property type="entry name" value="S1_YloQ_GTPase"/>
    <property type="match status" value="1"/>
</dbReference>
<dbReference type="GO" id="GO:0046872">
    <property type="term" value="F:metal ion binding"/>
    <property type="evidence" value="ECO:0007669"/>
    <property type="project" value="UniProtKB-KW"/>
</dbReference>
<keyword evidence="14" id="KW-1185">Reference proteome</keyword>
<feature type="domain" description="EngC GTPase" evidence="11">
    <location>
        <begin position="95"/>
        <end position="245"/>
    </location>
</feature>
<feature type="binding site" evidence="10">
    <location>
        <position position="271"/>
    </location>
    <ligand>
        <name>Zn(2+)</name>
        <dbReference type="ChEBI" id="CHEBI:29105"/>
    </ligand>
</feature>
<dbReference type="InterPro" id="IPR027417">
    <property type="entry name" value="P-loop_NTPase"/>
</dbReference>
<dbReference type="EC" id="3.6.1.-" evidence="10"/>
<keyword evidence="5 10" id="KW-0547">Nucleotide-binding</keyword>
<evidence type="ECO:0000259" key="12">
    <source>
        <dbReference type="PROSITE" id="PS51721"/>
    </source>
</evidence>
<evidence type="ECO:0000256" key="6">
    <source>
        <dbReference type="ARBA" id="ARBA00022801"/>
    </source>
</evidence>
<dbReference type="GO" id="GO:0005737">
    <property type="term" value="C:cytoplasm"/>
    <property type="evidence" value="ECO:0007669"/>
    <property type="project" value="UniProtKB-SubCell"/>
</dbReference>
<dbReference type="GO" id="GO:0042274">
    <property type="term" value="P:ribosomal small subunit biogenesis"/>
    <property type="evidence" value="ECO:0007669"/>
    <property type="project" value="UniProtKB-UniRule"/>
</dbReference>
<comment type="subcellular location">
    <subcellularLocation>
        <location evidence="10">Cytoplasm</location>
    </subcellularLocation>
</comment>
<proteinExistence type="inferred from homology"/>
<keyword evidence="4 10" id="KW-0699">rRNA-binding</keyword>
<dbReference type="GO" id="GO:0005525">
    <property type="term" value="F:GTP binding"/>
    <property type="evidence" value="ECO:0007669"/>
    <property type="project" value="UniProtKB-UniRule"/>
</dbReference>
<dbReference type="GO" id="GO:0019843">
    <property type="term" value="F:rRNA binding"/>
    <property type="evidence" value="ECO:0007669"/>
    <property type="project" value="UniProtKB-KW"/>
</dbReference>
<organism evidence="13 14">
    <name type="scientific">Chitinophaga niabensis</name>
    <dbReference type="NCBI Taxonomy" id="536979"/>
    <lineage>
        <taxon>Bacteria</taxon>
        <taxon>Pseudomonadati</taxon>
        <taxon>Bacteroidota</taxon>
        <taxon>Chitinophagia</taxon>
        <taxon>Chitinophagales</taxon>
        <taxon>Chitinophagaceae</taxon>
        <taxon>Chitinophaga</taxon>
    </lineage>
</organism>
<dbReference type="InterPro" id="IPR004881">
    <property type="entry name" value="Ribosome_biogen_GTPase_RsgA"/>
</dbReference>
<comment type="similarity">
    <text evidence="10">Belongs to the TRAFAC class YlqF/YawG GTPase family. RsgA subfamily.</text>
</comment>
<dbReference type="NCBIfam" id="TIGR00157">
    <property type="entry name" value="ribosome small subunit-dependent GTPase A"/>
    <property type="match status" value="1"/>
</dbReference>
<feature type="binding site" evidence="10">
    <location>
        <position position="276"/>
    </location>
    <ligand>
        <name>Zn(2+)</name>
        <dbReference type="ChEBI" id="CHEBI:29105"/>
    </ligand>
</feature>
<gene>
    <name evidence="10" type="primary">rsgA</name>
    <name evidence="13" type="ORF">SAMN04488055_3955</name>
</gene>
<keyword evidence="7 10" id="KW-0862">Zinc</keyword>
<name>A0A1N6JF36_9BACT</name>
<keyword evidence="3 10" id="KW-0479">Metal-binding</keyword>
<dbReference type="Proteomes" id="UP000185003">
    <property type="component" value="Unassembled WGS sequence"/>
</dbReference>
<evidence type="ECO:0000256" key="1">
    <source>
        <dbReference type="ARBA" id="ARBA00022490"/>
    </source>
</evidence>
<keyword evidence="2 10" id="KW-0690">Ribosome biogenesis</keyword>
<dbReference type="PANTHER" id="PTHR32120:SF11">
    <property type="entry name" value="SMALL RIBOSOMAL SUBUNIT BIOGENESIS GTPASE RSGA 1, MITOCHONDRIAL-RELATED"/>
    <property type="match status" value="1"/>
</dbReference>
<dbReference type="EMBL" id="FSRA01000002">
    <property type="protein sequence ID" value="SIO42988.1"/>
    <property type="molecule type" value="Genomic_DNA"/>
</dbReference>
<dbReference type="AlphaFoldDB" id="A0A1N6JF36"/>